<feature type="region of interest" description="Disordered" evidence="5">
    <location>
        <begin position="62"/>
        <end position="94"/>
    </location>
</feature>
<name>A0A837HSZ1_9BACT</name>
<evidence type="ECO:0000256" key="4">
    <source>
        <dbReference type="ARBA" id="ARBA00022837"/>
    </source>
</evidence>
<evidence type="ECO:0000256" key="3">
    <source>
        <dbReference type="ARBA" id="ARBA00022729"/>
    </source>
</evidence>
<gene>
    <name evidence="7" type="ORF">UT35_C0001G0018</name>
</gene>
<sequence>MTAKVKLIFGILGLIALVSVLLLYQYFRSDLRFNITRQKNSIDLSASKDQDQDGLSDAEEMIWNTDPFNSDTDGDSFKDGEEITSGHDPLKAGPDDLLDSTNATDNLTGLALAGLVEGSLKPGSLNYEKSLNDLADNVASGIRFSKPKLFTLTTTIDNQRNYENYLKNLAPIFNKFATVFADELNNMPERLAIMSQSGLSNSEIISYYSAKSKSFRDITSSLEIIKVPKSWKDIHMALMEMTDGLSGANDSISKGSKDPIKAYAALNYVGNEYANFQTLVINIDKIITQQGINSNILFTKD</sequence>
<dbReference type="Proteomes" id="UP000033996">
    <property type="component" value="Unassembled WGS sequence"/>
</dbReference>
<reference evidence="7 8" key="1">
    <citation type="journal article" date="2015" name="Nature">
        <title>rRNA introns, odd ribosomes, and small enigmatic genomes across a large radiation of phyla.</title>
        <authorList>
            <person name="Brown C.T."/>
            <person name="Hug L.A."/>
            <person name="Thomas B.C."/>
            <person name="Sharon I."/>
            <person name="Castelle C.J."/>
            <person name="Singh A."/>
            <person name="Wilkins M.J."/>
            <person name="Williams K.H."/>
            <person name="Banfield J.F."/>
        </authorList>
    </citation>
    <scope>NUCLEOTIDE SEQUENCE [LARGE SCALE GENOMIC DNA]</scope>
</reference>
<comment type="subcellular location">
    <subcellularLocation>
        <location evidence="1">Secreted</location>
    </subcellularLocation>
</comment>
<evidence type="ECO:0000313" key="8">
    <source>
        <dbReference type="Proteomes" id="UP000033996"/>
    </source>
</evidence>
<keyword evidence="6" id="KW-0812">Transmembrane</keyword>
<feature type="transmembrane region" description="Helical" evidence="6">
    <location>
        <begin position="7"/>
        <end position="27"/>
    </location>
</feature>
<keyword evidence="4" id="KW-0106">Calcium</keyword>
<keyword evidence="3" id="KW-0732">Signal</keyword>
<comment type="caution">
    <text evidence="7">The sequence shown here is derived from an EMBL/GenBank/DDBJ whole genome shotgun (WGS) entry which is preliminary data.</text>
</comment>
<dbReference type="EMBL" id="LBWL01000001">
    <property type="protein sequence ID" value="KKR09621.1"/>
    <property type="molecule type" value="Genomic_DNA"/>
</dbReference>
<dbReference type="InterPro" id="IPR059100">
    <property type="entry name" value="TSP3_bac"/>
</dbReference>
<dbReference type="AlphaFoldDB" id="A0A837HSZ1"/>
<keyword evidence="2" id="KW-0964">Secreted</keyword>
<proteinExistence type="predicted"/>
<keyword evidence="6" id="KW-0472">Membrane</keyword>
<keyword evidence="6" id="KW-1133">Transmembrane helix</keyword>
<evidence type="ECO:0000256" key="6">
    <source>
        <dbReference type="SAM" id="Phobius"/>
    </source>
</evidence>
<accession>A0A837HSZ1</accession>
<feature type="compositionally biased region" description="Basic and acidic residues" evidence="5">
    <location>
        <begin position="75"/>
        <end position="94"/>
    </location>
</feature>
<protein>
    <submittedName>
        <fullName evidence="7">OmpA domain protein</fullName>
    </submittedName>
</protein>
<organism evidence="7 8">
    <name type="scientific">Candidatus Yanofskybacteria bacterium GW2011_GWD1_39_16</name>
    <dbReference type="NCBI Taxonomy" id="1619030"/>
    <lineage>
        <taxon>Bacteria</taxon>
        <taxon>Candidatus Yanofskyibacteriota</taxon>
    </lineage>
</organism>
<evidence type="ECO:0000256" key="1">
    <source>
        <dbReference type="ARBA" id="ARBA00004613"/>
    </source>
</evidence>
<evidence type="ECO:0000313" key="7">
    <source>
        <dbReference type="EMBL" id="KKR09621.1"/>
    </source>
</evidence>
<evidence type="ECO:0000256" key="5">
    <source>
        <dbReference type="SAM" id="MobiDB-lite"/>
    </source>
</evidence>
<dbReference type="Pfam" id="PF18884">
    <property type="entry name" value="TSP3_bac"/>
    <property type="match status" value="2"/>
</dbReference>
<evidence type="ECO:0000256" key="2">
    <source>
        <dbReference type="ARBA" id="ARBA00022525"/>
    </source>
</evidence>